<dbReference type="EMBL" id="JAAIVB010000073">
    <property type="protein sequence ID" value="NEX63631.1"/>
    <property type="molecule type" value="Genomic_DNA"/>
</dbReference>
<reference evidence="2 3" key="1">
    <citation type="submission" date="2020-02" db="EMBL/GenBank/DDBJ databases">
        <authorList>
            <person name="Kim M.K."/>
        </authorList>
    </citation>
    <scope>NUCLEOTIDE SEQUENCE [LARGE SCALE GENOMIC DNA]</scope>
    <source>
        <strain evidence="2 3">17J57-3</strain>
    </source>
</reference>
<evidence type="ECO:0000313" key="3">
    <source>
        <dbReference type="Proteomes" id="UP000482155"/>
    </source>
</evidence>
<name>A0A6B3SSK4_9BURK</name>
<organism evidence="2 3">
    <name type="scientific">Noviherbaspirillum galbum</name>
    <dbReference type="NCBI Taxonomy" id="2709383"/>
    <lineage>
        <taxon>Bacteria</taxon>
        <taxon>Pseudomonadati</taxon>
        <taxon>Pseudomonadota</taxon>
        <taxon>Betaproteobacteria</taxon>
        <taxon>Burkholderiales</taxon>
        <taxon>Oxalobacteraceae</taxon>
        <taxon>Noviherbaspirillum</taxon>
    </lineage>
</organism>
<dbReference type="AlphaFoldDB" id="A0A6B3SSK4"/>
<dbReference type="RefSeq" id="WP_163967571.1">
    <property type="nucleotide sequence ID" value="NZ_JAAIVB010000073.1"/>
</dbReference>
<protein>
    <recommendedName>
        <fullName evidence="1">TniQ domain-containing protein</fullName>
    </recommendedName>
</protein>
<evidence type="ECO:0000313" key="2">
    <source>
        <dbReference type="EMBL" id="NEX63631.1"/>
    </source>
</evidence>
<dbReference type="Pfam" id="PF06527">
    <property type="entry name" value="TniQ"/>
    <property type="match status" value="1"/>
</dbReference>
<dbReference type="Proteomes" id="UP000482155">
    <property type="component" value="Unassembled WGS sequence"/>
</dbReference>
<keyword evidence="3" id="KW-1185">Reference proteome</keyword>
<feature type="domain" description="TniQ" evidence="1">
    <location>
        <begin position="7"/>
        <end position="119"/>
    </location>
</feature>
<sequence>MSLMRTSAPRDDESGMGYYRRLSGDNALFSWRDLTDTAGVERSRRALLMRTDEVARNLGLEPAWTESARQKEDLCRDWGRLHRAQSDAVCPACLAESAYLRHPWEHAYVTACPQHRLRLVDQCNACGKHLSPERLYIGLCACGHDLGSLPRVPATQAQQWLSTLMASHGRQSGSTKPVLHDVDTNVLVKVIRTLCLHAGPKPPGLSRGAAVPKSVAEAVEFLAPLEALLTDWPMGFRAHVAQRIAAGRKDARTLNTLLGDWYISLRKLCQGTTLEPLLHIILDVAAEKTDCVLGLDSAKAMAEEATGYLRAPDAAKAIGVSVSRLHDAIQAGECAHRTRRTGTRGQVYEIPCAEVERIQQQRAGWISDSTACELASVPPVVLERMKAAGVIRSDIRWREDLLKGGPVERPSLLDLYARVDRWAAPTAVADDATLTWAELTSRRMGEKQAIESLMQAVANGDVKAVAHARTLGELSFLRADVSRYFGTPLLEAGMSIQQLAKATGWKWESIAHWVDEGLLASESIQRRGQHCRVVLPHQLLAFRQTYVPLADLARGMGTKSSALSKLLSGIELVGARHLRDGAIRGGLIRMAELGRLAVLGARAGQDLFVPLAQE</sequence>
<proteinExistence type="predicted"/>
<comment type="caution">
    <text evidence="2">The sequence shown here is derived from an EMBL/GenBank/DDBJ whole genome shotgun (WGS) entry which is preliminary data.</text>
</comment>
<evidence type="ECO:0000259" key="1">
    <source>
        <dbReference type="Pfam" id="PF06527"/>
    </source>
</evidence>
<dbReference type="InterPro" id="IPR009492">
    <property type="entry name" value="TniQ"/>
</dbReference>
<accession>A0A6B3SSK4</accession>
<gene>
    <name evidence="2" type="ORF">G3574_21340</name>
</gene>